<dbReference type="Gene3D" id="3.40.50.410">
    <property type="entry name" value="von Willebrand factor, type A domain"/>
    <property type="match status" value="1"/>
</dbReference>
<dbReference type="SMART" id="SM00327">
    <property type="entry name" value="VWA"/>
    <property type="match status" value="1"/>
</dbReference>
<evidence type="ECO:0000256" key="2">
    <source>
        <dbReference type="SAM" id="SignalP"/>
    </source>
</evidence>
<evidence type="ECO:0000313" key="5">
    <source>
        <dbReference type="Proteomes" id="UP001146067"/>
    </source>
</evidence>
<dbReference type="PANTHER" id="PTHR10579">
    <property type="entry name" value="CALCIUM-ACTIVATED CHLORIDE CHANNEL REGULATOR"/>
    <property type="match status" value="1"/>
</dbReference>
<protein>
    <submittedName>
        <fullName evidence="4">von Willebrand factor type A domain-containing protein</fullName>
    </submittedName>
</protein>
<dbReference type="InterPro" id="IPR051266">
    <property type="entry name" value="CLCR"/>
</dbReference>
<dbReference type="Proteomes" id="UP001146067">
    <property type="component" value="Unassembled WGS sequence"/>
</dbReference>
<dbReference type="Pfam" id="PF00092">
    <property type="entry name" value="VWA"/>
    <property type="match status" value="1"/>
</dbReference>
<organism evidence="4 5">
    <name type="scientific">Glycomyces luteolus</name>
    <dbReference type="NCBI Taxonomy" id="2670330"/>
    <lineage>
        <taxon>Bacteria</taxon>
        <taxon>Bacillati</taxon>
        <taxon>Actinomycetota</taxon>
        <taxon>Actinomycetes</taxon>
        <taxon>Glycomycetales</taxon>
        <taxon>Glycomycetaceae</taxon>
        <taxon>Glycomyces</taxon>
    </lineage>
</organism>
<dbReference type="InterPro" id="IPR021908">
    <property type="entry name" value="YfbK_C"/>
</dbReference>
<name>A0A9X3PDN8_9ACTN</name>
<comment type="caution">
    <text evidence="4">The sequence shown here is derived from an EMBL/GenBank/DDBJ whole genome shotgun (WGS) entry which is preliminary data.</text>
</comment>
<reference evidence="4" key="1">
    <citation type="submission" date="2022-12" db="EMBL/GenBank/DDBJ databases">
        <title>Gycomyces niveus sp.nov.,a novel actinomycete isolated from soil in Shouguan.</title>
        <authorList>
            <person name="Yang X."/>
        </authorList>
    </citation>
    <scope>NUCLEOTIDE SEQUENCE</scope>
    <source>
        <strain evidence="4">NEAU-A15</strain>
    </source>
</reference>
<sequence length="485" mass="51363">MRRHHVAGIPAALLLIALAACSGTAGSESGAAQDMGEVGPADPEETYGAEQPVSPGDDPQSTFAVDVDTASYDYARRSLEDGALPPADQIRPEEFVNYFDQGYTEPEGNGFAVSVDSAELPSWYDAGDATHVMRVGLQTRSEPESERADVNLTFVIDVSGSMDEDDRIGVVRDSLDLLVGQLRPTDSVAIVTYESDSEVLQQMTEVGDGEELRGAIDELYARGSTNMQAGLEDGYALAGEAFDADKDNRVILLSDGEANVGITDHDEMLDALGEDVAEGITLLTVGVGDSYNQEMLEQLADNGDGWAVYFATESEAERVFSERLTSTLGVAARDAKIQVTFDETTVAEYRLIGFENRAIADYEFEDDSVDGGEVGPGHSVTALYALTLTGDAGDVAQVGVRWQDPSGEHTGSAEAVLPTTAMSAYPNAHLSVDLVAAAFAEVLRGSAGFDCDDILAAARELAETTEDPDVDELAELIAIASDLGA</sequence>
<dbReference type="PANTHER" id="PTHR10579:SF43">
    <property type="entry name" value="ZINC FINGER (C3HC4-TYPE RING FINGER) FAMILY PROTEIN"/>
    <property type="match status" value="1"/>
</dbReference>
<dbReference type="PROSITE" id="PS51257">
    <property type="entry name" value="PROKAR_LIPOPROTEIN"/>
    <property type="match status" value="1"/>
</dbReference>
<feature type="region of interest" description="Disordered" evidence="1">
    <location>
        <begin position="26"/>
        <end position="63"/>
    </location>
</feature>
<feature type="domain" description="VWFA" evidence="3">
    <location>
        <begin position="151"/>
        <end position="328"/>
    </location>
</feature>
<feature type="chain" id="PRO_5040757035" evidence="2">
    <location>
        <begin position="26"/>
        <end position="485"/>
    </location>
</feature>
<evidence type="ECO:0000256" key="1">
    <source>
        <dbReference type="SAM" id="MobiDB-lite"/>
    </source>
</evidence>
<dbReference type="Pfam" id="PF12034">
    <property type="entry name" value="YfbK_C"/>
    <property type="match status" value="1"/>
</dbReference>
<dbReference type="SUPFAM" id="SSF53300">
    <property type="entry name" value="vWA-like"/>
    <property type="match status" value="1"/>
</dbReference>
<dbReference type="InterPro" id="IPR002035">
    <property type="entry name" value="VWF_A"/>
</dbReference>
<gene>
    <name evidence="4" type="ORF">O1R50_18250</name>
</gene>
<proteinExistence type="predicted"/>
<dbReference type="EMBL" id="JAPZVP010000015">
    <property type="protein sequence ID" value="MDA1361575.1"/>
    <property type="molecule type" value="Genomic_DNA"/>
</dbReference>
<dbReference type="AlphaFoldDB" id="A0A9X3PDN8"/>
<dbReference type="InterPro" id="IPR022156">
    <property type="entry name" value="Uncharacterised_YfbK_N"/>
</dbReference>
<dbReference type="RefSeq" id="WP_270111595.1">
    <property type="nucleotide sequence ID" value="NZ_JAPZVP010000015.1"/>
</dbReference>
<keyword evidence="5" id="KW-1185">Reference proteome</keyword>
<accession>A0A9X3PDN8</accession>
<dbReference type="InterPro" id="IPR036465">
    <property type="entry name" value="vWFA_dom_sf"/>
</dbReference>
<feature type="signal peptide" evidence="2">
    <location>
        <begin position="1"/>
        <end position="25"/>
    </location>
</feature>
<dbReference type="Pfam" id="PF12450">
    <property type="entry name" value="vWF_A"/>
    <property type="match status" value="1"/>
</dbReference>
<evidence type="ECO:0000259" key="3">
    <source>
        <dbReference type="PROSITE" id="PS50234"/>
    </source>
</evidence>
<keyword evidence="2" id="KW-0732">Signal</keyword>
<dbReference type="PROSITE" id="PS50234">
    <property type="entry name" value="VWFA"/>
    <property type="match status" value="1"/>
</dbReference>
<evidence type="ECO:0000313" key="4">
    <source>
        <dbReference type="EMBL" id="MDA1361575.1"/>
    </source>
</evidence>